<sequence length="29" mass="3604">TTERRIYPSALEYCRQRRVRPILIRWLAS</sequence>
<comment type="caution">
    <text evidence="1">The sequence shown here is derived from an EMBL/GenBank/DDBJ whole genome shotgun (WGS) entry which is preliminary data.</text>
</comment>
<organism evidence="1 2">
    <name type="scientific">Streblomastix strix</name>
    <dbReference type="NCBI Taxonomy" id="222440"/>
    <lineage>
        <taxon>Eukaryota</taxon>
        <taxon>Metamonada</taxon>
        <taxon>Preaxostyla</taxon>
        <taxon>Oxymonadida</taxon>
        <taxon>Streblomastigidae</taxon>
        <taxon>Streblomastix</taxon>
    </lineage>
</organism>
<proteinExistence type="predicted"/>
<gene>
    <name evidence="1" type="ORF">EZS28_045488</name>
</gene>
<accession>A0A5J4TKS6</accession>
<reference evidence="1 2" key="1">
    <citation type="submission" date="2019-03" db="EMBL/GenBank/DDBJ databases">
        <title>Single cell metagenomics reveals metabolic interactions within the superorganism composed of flagellate Streblomastix strix and complex community of Bacteroidetes bacteria on its surface.</title>
        <authorList>
            <person name="Treitli S.C."/>
            <person name="Kolisko M."/>
            <person name="Husnik F."/>
            <person name="Keeling P."/>
            <person name="Hampl V."/>
        </authorList>
    </citation>
    <scope>NUCLEOTIDE SEQUENCE [LARGE SCALE GENOMIC DNA]</scope>
    <source>
        <strain evidence="1">ST1C</strain>
    </source>
</reference>
<evidence type="ECO:0000313" key="2">
    <source>
        <dbReference type="Proteomes" id="UP000324800"/>
    </source>
</evidence>
<name>A0A5J4TKS6_9EUKA</name>
<evidence type="ECO:0000313" key="1">
    <source>
        <dbReference type="EMBL" id="KAA6358984.1"/>
    </source>
</evidence>
<dbReference type="EMBL" id="SNRW01029074">
    <property type="protein sequence ID" value="KAA6358984.1"/>
    <property type="molecule type" value="Genomic_DNA"/>
</dbReference>
<protein>
    <submittedName>
        <fullName evidence="1">Uncharacterized protein</fullName>
    </submittedName>
</protein>
<dbReference type="Proteomes" id="UP000324800">
    <property type="component" value="Unassembled WGS sequence"/>
</dbReference>
<dbReference type="AlphaFoldDB" id="A0A5J4TKS6"/>
<feature type="non-terminal residue" evidence="1">
    <location>
        <position position="1"/>
    </location>
</feature>